<dbReference type="OMA" id="IITHADP"/>
<dbReference type="Pfam" id="PF23577">
    <property type="entry name" value="LysM_RLK"/>
    <property type="match status" value="1"/>
</dbReference>
<dbReference type="InParanoid" id="A0A061DTJ3"/>
<dbReference type="InterPro" id="IPR057097">
    <property type="entry name" value="LysM_RLK3/10"/>
</dbReference>
<evidence type="ECO:0000256" key="6">
    <source>
        <dbReference type="ARBA" id="ARBA00023136"/>
    </source>
</evidence>
<accession>A0A061DTJ3</accession>
<evidence type="ECO:0000256" key="3">
    <source>
        <dbReference type="ARBA" id="ARBA00022692"/>
    </source>
</evidence>
<keyword evidence="4 8" id="KW-0732">Signal</keyword>
<dbReference type="STRING" id="3641.A0A061DTJ3"/>
<gene>
    <name evidence="10" type="ORF">TCM_002140</name>
</gene>
<keyword evidence="10" id="KW-0675">Receptor</keyword>
<name>A0A061DTJ3_THECC</name>
<organism evidence="10 11">
    <name type="scientific">Theobroma cacao</name>
    <name type="common">Cacao</name>
    <name type="synonym">Cocoa</name>
    <dbReference type="NCBI Taxonomy" id="3641"/>
    <lineage>
        <taxon>Eukaryota</taxon>
        <taxon>Viridiplantae</taxon>
        <taxon>Streptophyta</taxon>
        <taxon>Embryophyta</taxon>
        <taxon>Tracheophyta</taxon>
        <taxon>Spermatophyta</taxon>
        <taxon>Magnoliopsida</taxon>
        <taxon>eudicotyledons</taxon>
        <taxon>Gunneridae</taxon>
        <taxon>Pentapetalae</taxon>
        <taxon>rosids</taxon>
        <taxon>malvids</taxon>
        <taxon>Malvales</taxon>
        <taxon>Malvaceae</taxon>
        <taxon>Byttnerioideae</taxon>
        <taxon>Theobroma</taxon>
    </lineage>
</organism>
<keyword evidence="6" id="KW-0472">Membrane</keyword>
<dbReference type="Gramene" id="EOX93293">
    <property type="protein sequence ID" value="EOX93293"/>
    <property type="gene ID" value="TCM_002140"/>
</dbReference>
<feature type="chain" id="PRO_5001601199" evidence="8">
    <location>
        <begin position="18"/>
        <end position="284"/>
    </location>
</feature>
<evidence type="ECO:0000256" key="1">
    <source>
        <dbReference type="ARBA" id="ARBA00004162"/>
    </source>
</evidence>
<dbReference type="AlphaFoldDB" id="A0A061DTJ3"/>
<comment type="subcellular location">
    <subcellularLocation>
        <location evidence="1">Cell membrane</location>
        <topology evidence="1">Single-pass membrane protein</topology>
    </subcellularLocation>
</comment>
<dbReference type="EMBL" id="CM001879">
    <property type="protein sequence ID" value="EOX93293.1"/>
    <property type="molecule type" value="Genomic_DNA"/>
</dbReference>
<dbReference type="GO" id="GO:0019199">
    <property type="term" value="F:transmembrane receptor protein kinase activity"/>
    <property type="evidence" value="ECO:0007669"/>
    <property type="project" value="InterPro"/>
</dbReference>
<keyword evidence="5" id="KW-1133">Transmembrane helix</keyword>
<evidence type="ECO:0000259" key="9">
    <source>
        <dbReference type="Pfam" id="PF23577"/>
    </source>
</evidence>
<feature type="domain" description="LYK3/RLK10-like LysM" evidence="9">
    <location>
        <begin position="167"/>
        <end position="213"/>
    </location>
</feature>
<keyword evidence="2" id="KW-1003">Cell membrane</keyword>
<keyword evidence="11" id="KW-1185">Reference proteome</keyword>
<reference evidence="10 11" key="1">
    <citation type="journal article" date="2013" name="Genome Biol.">
        <title>The genome sequence of the most widely cultivated cacao type and its use to identify candidate genes regulating pod color.</title>
        <authorList>
            <person name="Motamayor J.C."/>
            <person name="Mockaitis K."/>
            <person name="Schmutz J."/>
            <person name="Haiminen N."/>
            <person name="Iii D.L."/>
            <person name="Cornejo O."/>
            <person name="Findley S.D."/>
            <person name="Zheng P."/>
            <person name="Utro F."/>
            <person name="Royaert S."/>
            <person name="Saski C."/>
            <person name="Jenkins J."/>
            <person name="Podicheti R."/>
            <person name="Zhao M."/>
            <person name="Scheffler B.E."/>
            <person name="Stack J.C."/>
            <person name="Feltus F.A."/>
            <person name="Mustiga G.M."/>
            <person name="Amores F."/>
            <person name="Phillips W."/>
            <person name="Marelli J.P."/>
            <person name="May G.D."/>
            <person name="Shapiro H."/>
            <person name="Ma J."/>
            <person name="Bustamante C.D."/>
            <person name="Schnell R.J."/>
            <person name="Main D."/>
            <person name="Gilbert D."/>
            <person name="Parida L."/>
            <person name="Kuhn D.N."/>
        </authorList>
    </citation>
    <scope>NUCLEOTIDE SEQUENCE [LARGE SCALE GENOMIC DNA]</scope>
    <source>
        <strain evidence="11">cv. Matina 1-6</strain>
    </source>
</reference>
<proteinExistence type="predicted"/>
<dbReference type="InterPro" id="IPR044812">
    <property type="entry name" value="CERK1/LYK3-like"/>
</dbReference>
<dbReference type="eggNOG" id="ENOG502QPX8">
    <property type="taxonomic scope" value="Eukaryota"/>
</dbReference>
<dbReference type="PANTHER" id="PTHR46204">
    <property type="entry name" value="CHITIN ELICITOR RECEPTOR KINASE 1-RELATED"/>
    <property type="match status" value="1"/>
</dbReference>
<dbReference type="Proteomes" id="UP000026915">
    <property type="component" value="Chromosome 1"/>
</dbReference>
<dbReference type="GO" id="GO:0005886">
    <property type="term" value="C:plasma membrane"/>
    <property type="evidence" value="ECO:0007669"/>
    <property type="project" value="UniProtKB-SubCell"/>
</dbReference>
<evidence type="ECO:0000256" key="7">
    <source>
        <dbReference type="ARBA" id="ARBA00023157"/>
    </source>
</evidence>
<evidence type="ECO:0000256" key="8">
    <source>
        <dbReference type="SAM" id="SignalP"/>
    </source>
</evidence>
<evidence type="ECO:0000256" key="5">
    <source>
        <dbReference type="ARBA" id="ARBA00022989"/>
    </source>
</evidence>
<keyword evidence="10" id="KW-0418">Kinase</keyword>
<evidence type="ECO:0000313" key="10">
    <source>
        <dbReference type="EMBL" id="EOX93293.1"/>
    </source>
</evidence>
<sequence length="284" mass="31776">MLLKLISFLFFFISVSLISVESRCTKGCDEALASYYLWDNANLTFISEVLNSNIVPSSTINFDTILAYNKQVANKDSVDAFTRLNIPFPCDCINGEFLGHVFQFNVRPRDTYDKIATEYYSNLTTVEWLQQFNSYPPTNIPDTGMVNVTVNCSCGDAAISKDYGLFITYPLRPGETLNTVLTQTNLSSDLSGLVQSYNPEANFSAGTGLVFIPGKDANNSFRPLKSSRNFCWSYCWDICSSNSSIAVAGCWSIYWIFPKEGKGSSITFSSLPRSICSSWECFWK</sequence>
<keyword evidence="10" id="KW-0808">Transferase</keyword>
<keyword evidence="7" id="KW-1015">Disulfide bond</keyword>
<keyword evidence="3" id="KW-0812">Transmembrane</keyword>
<evidence type="ECO:0000256" key="4">
    <source>
        <dbReference type="ARBA" id="ARBA00022729"/>
    </source>
</evidence>
<evidence type="ECO:0000256" key="2">
    <source>
        <dbReference type="ARBA" id="ARBA00022475"/>
    </source>
</evidence>
<feature type="signal peptide" evidence="8">
    <location>
        <begin position="1"/>
        <end position="17"/>
    </location>
</feature>
<dbReference type="GO" id="GO:0045087">
    <property type="term" value="P:innate immune response"/>
    <property type="evidence" value="ECO:0007669"/>
    <property type="project" value="InterPro"/>
</dbReference>
<evidence type="ECO:0000313" key="11">
    <source>
        <dbReference type="Proteomes" id="UP000026915"/>
    </source>
</evidence>
<protein>
    <submittedName>
        <fullName evidence="10">Chitin elicitor receptor kinase 1, RLK1, putative isoform 2</fullName>
    </submittedName>
</protein>
<dbReference type="PANTHER" id="PTHR46204:SF30">
    <property type="entry name" value="CHITIN ELICITOR RECEPTOR KINASE 1"/>
    <property type="match status" value="1"/>
</dbReference>